<accession>A0A5B9MVG2</accession>
<protein>
    <submittedName>
        <fullName evidence="2">Putative DUF4752 domain containing protein</fullName>
    </submittedName>
</protein>
<dbReference type="InterPro" id="IPR031858">
    <property type="entry name" value="DUF4752"/>
</dbReference>
<name>A0A5B9MVG2_9CAUD</name>
<evidence type="ECO:0000313" key="2">
    <source>
        <dbReference type="EMBL" id="QEG04448.1"/>
    </source>
</evidence>
<proteinExistence type="predicted"/>
<organism evidence="2 3">
    <name type="scientific">Klebsiella phage vB_Kpn_Chronis</name>
    <dbReference type="NCBI Taxonomy" id="2591378"/>
    <lineage>
        <taxon>Viruses</taxon>
        <taxon>Duplodnaviria</taxon>
        <taxon>Heunggongvirae</taxon>
        <taxon>Uroviricota</taxon>
        <taxon>Caudoviricetes</taxon>
    </lineage>
</organism>
<dbReference type="EMBL" id="MN013086">
    <property type="protein sequence ID" value="QEG04448.1"/>
    <property type="molecule type" value="Genomic_DNA"/>
</dbReference>
<gene>
    <name evidence="2" type="ORF">CHRON_50</name>
</gene>
<reference evidence="2 3" key="1">
    <citation type="submission" date="2019-04" db="EMBL/GenBank/DDBJ databases">
        <authorList>
            <person name="Chronis J.D."/>
            <person name="Sharma R."/>
            <person name="Thurgood T.L."/>
            <person name="Hoffmann C."/>
            <person name="Kruger J.L."/>
            <person name="Loertscher E."/>
            <person name="Arens D.K."/>
            <person name="Johnson L."/>
            <person name="Thompson D.W."/>
            <person name="Walker J."/>
            <person name="Casjens S."/>
            <person name="Grose J.H."/>
        </authorList>
    </citation>
    <scope>NUCLEOTIDE SEQUENCE [LARGE SCALE GENOMIC DNA]</scope>
</reference>
<keyword evidence="3" id="KW-1185">Reference proteome</keyword>
<keyword evidence="1" id="KW-0472">Membrane</keyword>
<keyword evidence="1" id="KW-0812">Transmembrane</keyword>
<evidence type="ECO:0000313" key="3">
    <source>
        <dbReference type="Proteomes" id="UP000323963"/>
    </source>
</evidence>
<sequence length="96" mass="11019">MRATARGGRQMSIATYLNTGLAILGWAYIMVKTGQWITKNALRQWDKRRKESRRQKAVNEFYDAFELNSLEPGSTVRLATKGDLTIMMFRSEGDDK</sequence>
<keyword evidence="1" id="KW-1133">Transmembrane helix</keyword>
<feature type="transmembrane region" description="Helical" evidence="1">
    <location>
        <begin position="12"/>
        <end position="31"/>
    </location>
</feature>
<evidence type="ECO:0000256" key="1">
    <source>
        <dbReference type="SAM" id="Phobius"/>
    </source>
</evidence>
<dbReference type="Pfam" id="PF15944">
    <property type="entry name" value="DUF4752"/>
    <property type="match status" value="1"/>
</dbReference>
<dbReference type="Proteomes" id="UP000323963">
    <property type="component" value="Segment"/>
</dbReference>